<evidence type="ECO:0000313" key="2">
    <source>
        <dbReference type="Proteomes" id="UP000694044"/>
    </source>
</evidence>
<comment type="caution">
    <text evidence="1">The sequence shown here is derived from an EMBL/GenBank/DDBJ whole genome shotgun (WGS) entry which is preliminary data.</text>
</comment>
<name>A0A8T1VFG6_9STRA</name>
<dbReference type="AlphaFoldDB" id="A0A8T1VFG6"/>
<dbReference type="Proteomes" id="UP000694044">
    <property type="component" value="Unassembled WGS sequence"/>
</dbReference>
<keyword evidence="2" id="KW-1185">Reference proteome</keyword>
<protein>
    <submittedName>
        <fullName evidence="1">Uncharacterized protein</fullName>
    </submittedName>
</protein>
<dbReference type="OrthoDB" id="164601at2759"/>
<sequence>MLREASWYYTLHSTISLFDHKNLSKATPCLASALPAPPSKTVLTSKLSSRVCTSADLNMKKCRVGIQRRGLMTSTTKVRILPALYAGDVPFQQNWCMGGSIKENGSCYSGKHHLYGLKVDVSVNLHGHS</sequence>
<proteinExistence type="predicted"/>
<gene>
    <name evidence="1" type="ORF">PHYPSEUDO_009318</name>
</gene>
<organism evidence="1 2">
    <name type="scientific">Phytophthora pseudosyringae</name>
    <dbReference type="NCBI Taxonomy" id="221518"/>
    <lineage>
        <taxon>Eukaryota</taxon>
        <taxon>Sar</taxon>
        <taxon>Stramenopiles</taxon>
        <taxon>Oomycota</taxon>
        <taxon>Peronosporomycetes</taxon>
        <taxon>Peronosporales</taxon>
        <taxon>Peronosporaceae</taxon>
        <taxon>Phytophthora</taxon>
    </lineage>
</organism>
<evidence type="ECO:0000313" key="1">
    <source>
        <dbReference type="EMBL" id="KAG7378903.1"/>
    </source>
</evidence>
<dbReference type="EMBL" id="JAGDFM010000387">
    <property type="protein sequence ID" value="KAG7378903.1"/>
    <property type="molecule type" value="Genomic_DNA"/>
</dbReference>
<reference evidence="1" key="1">
    <citation type="submission" date="2021-02" db="EMBL/GenBank/DDBJ databases">
        <authorList>
            <person name="Palmer J.M."/>
        </authorList>
    </citation>
    <scope>NUCLEOTIDE SEQUENCE</scope>
    <source>
        <strain evidence="1">SCRP734</strain>
    </source>
</reference>
<accession>A0A8T1VFG6</accession>